<gene>
    <name evidence="2" type="ORF">ACFQY0_07400</name>
</gene>
<dbReference type="InterPro" id="IPR016181">
    <property type="entry name" value="Acyl_CoA_acyltransferase"/>
</dbReference>
<dbReference type="Gene3D" id="3.40.630.30">
    <property type="match status" value="1"/>
</dbReference>
<comment type="caution">
    <text evidence="2">The sequence shown here is derived from an EMBL/GenBank/DDBJ whole genome shotgun (WGS) entry which is preliminary data.</text>
</comment>
<protein>
    <submittedName>
        <fullName evidence="2">GNAT family N-acetyltransferase</fullName>
        <ecNumber evidence="2">2.3.1.-</ecNumber>
    </submittedName>
</protein>
<keyword evidence="2" id="KW-0012">Acyltransferase</keyword>
<reference evidence="3" key="1">
    <citation type="journal article" date="2019" name="Int. J. Syst. Evol. Microbiol.">
        <title>The Global Catalogue of Microorganisms (GCM) 10K type strain sequencing project: providing services to taxonomists for standard genome sequencing and annotation.</title>
        <authorList>
            <consortium name="The Broad Institute Genomics Platform"/>
            <consortium name="The Broad Institute Genome Sequencing Center for Infectious Disease"/>
            <person name="Wu L."/>
            <person name="Ma J."/>
        </authorList>
    </citation>
    <scope>NUCLEOTIDE SEQUENCE [LARGE SCALE GENOMIC DNA]</scope>
    <source>
        <strain evidence="3">CGMCC 4.1467</strain>
    </source>
</reference>
<evidence type="ECO:0000259" key="1">
    <source>
        <dbReference type="PROSITE" id="PS51186"/>
    </source>
</evidence>
<evidence type="ECO:0000313" key="3">
    <source>
        <dbReference type="Proteomes" id="UP001596472"/>
    </source>
</evidence>
<dbReference type="EMBL" id="JBHTBS010000003">
    <property type="protein sequence ID" value="MFC7336999.1"/>
    <property type="molecule type" value="Genomic_DNA"/>
</dbReference>
<evidence type="ECO:0000313" key="2">
    <source>
        <dbReference type="EMBL" id="MFC7336999.1"/>
    </source>
</evidence>
<keyword evidence="3" id="KW-1185">Reference proteome</keyword>
<organism evidence="2 3">
    <name type="scientific">Haloferula chungangensis</name>
    <dbReference type="NCBI Taxonomy" id="1048331"/>
    <lineage>
        <taxon>Bacteria</taxon>
        <taxon>Pseudomonadati</taxon>
        <taxon>Verrucomicrobiota</taxon>
        <taxon>Verrucomicrobiia</taxon>
        <taxon>Verrucomicrobiales</taxon>
        <taxon>Verrucomicrobiaceae</taxon>
        <taxon>Haloferula</taxon>
    </lineage>
</organism>
<keyword evidence="2" id="KW-0808">Transferase</keyword>
<feature type="domain" description="N-acetyltransferase" evidence="1">
    <location>
        <begin position="4"/>
        <end position="179"/>
    </location>
</feature>
<dbReference type="RefSeq" id="WP_379710894.1">
    <property type="nucleotide sequence ID" value="NZ_JBHTBS010000003.1"/>
</dbReference>
<accession>A0ABW2L5I4</accession>
<dbReference type="Proteomes" id="UP001596472">
    <property type="component" value="Unassembled WGS sequence"/>
</dbReference>
<dbReference type="InterPro" id="IPR000182">
    <property type="entry name" value="GNAT_dom"/>
</dbReference>
<dbReference type="SUPFAM" id="SSF55729">
    <property type="entry name" value="Acyl-CoA N-acyltransferases (Nat)"/>
    <property type="match status" value="1"/>
</dbReference>
<proteinExistence type="predicted"/>
<dbReference type="GO" id="GO:0016746">
    <property type="term" value="F:acyltransferase activity"/>
    <property type="evidence" value="ECO:0007669"/>
    <property type="project" value="UniProtKB-KW"/>
</dbReference>
<dbReference type="CDD" id="cd04301">
    <property type="entry name" value="NAT_SF"/>
    <property type="match status" value="1"/>
</dbReference>
<name>A0ABW2L5I4_9BACT</name>
<dbReference type="PROSITE" id="PS51186">
    <property type="entry name" value="GNAT"/>
    <property type="match status" value="1"/>
</dbReference>
<dbReference type="Pfam" id="PF00583">
    <property type="entry name" value="Acetyltransf_1"/>
    <property type="match status" value="1"/>
</dbReference>
<sequence length="196" mass="22688">MSVEVLRVSGEALMDALDEVARLRIEVFREYPYLYDGTKEAEREYLEGYAESSGAVLVLARVDGVVIGASTGMPMGEADEAFQQPFLQNTERLENWFYLGESVLSGRFRGQGIGHRFFDEREAHARELAFPSVAFCSVVRPQDHPLKPHGYRSHERFWTKRGYEKRPEWRASLNWKQIDSGGMDVRNELEFWTRNF</sequence>
<dbReference type="EC" id="2.3.1.-" evidence="2"/>